<dbReference type="Gene3D" id="3.30.1180.10">
    <property type="match status" value="1"/>
</dbReference>
<dbReference type="PANTHER" id="PTHR33434:SF2">
    <property type="entry name" value="FATTY ACID-BINDING PROTEIN TM_1468"/>
    <property type="match status" value="1"/>
</dbReference>
<name>A0AAU4K5B8_9NOCA</name>
<keyword evidence="3" id="KW-1185">Reference proteome</keyword>
<reference evidence="2 3" key="1">
    <citation type="submission" date="2022-10" db="EMBL/GenBank/DDBJ databases">
        <title>The complete genomes of actinobacterial strains from the NBC collection.</title>
        <authorList>
            <person name="Joergensen T.S."/>
            <person name="Alvarez Arevalo M."/>
            <person name="Sterndorff E.B."/>
            <person name="Faurdal D."/>
            <person name="Vuksanovic O."/>
            <person name="Mourched A.-S."/>
            <person name="Charusanti P."/>
            <person name="Shaw S."/>
            <person name="Blin K."/>
            <person name="Weber T."/>
        </authorList>
    </citation>
    <scope>NUCLEOTIDE SEQUENCE [LARGE SCALE GENOMIC DNA]</scope>
    <source>
        <strain evidence="2 3">NBC_00319</strain>
    </source>
</reference>
<proteinExistence type="predicted"/>
<dbReference type="AlphaFoldDB" id="A0AAU4K5B8"/>
<dbReference type="InterPro" id="IPR050270">
    <property type="entry name" value="DegV_domain_contain"/>
</dbReference>
<dbReference type="Pfam" id="PF02645">
    <property type="entry name" value="DegV"/>
    <property type="match status" value="1"/>
</dbReference>
<evidence type="ECO:0000313" key="3">
    <source>
        <dbReference type="Proteomes" id="UP001432128"/>
    </source>
</evidence>
<organism evidence="2 3">
    <name type="scientific">Williamsia herbipolensis</name>
    <dbReference type="NCBI Taxonomy" id="1603258"/>
    <lineage>
        <taxon>Bacteria</taxon>
        <taxon>Bacillati</taxon>
        <taxon>Actinomycetota</taxon>
        <taxon>Actinomycetes</taxon>
        <taxon>Mycobacteriales</taxon>
        <taxon>Nocardiaceae</taxon>
        <taxon>Williamsia</taxon>
    </lineage>
</organism>
<evidence type="ECO:0000313" key="2">
    <source>
        <dbReference type="EMBL" id="WUM21218.1"/>
    </source>
</evidence>
<dbReference type="PROSITE" id="PS51482">
    <property type="entry name" value="DEGV"/>
    <property type="match status" value="1"/>
</dbReference>
<dbReference type="EMBL" id="CP108021">
    <property type="protein sequence ID" value="WUM21218.1"/>
    <property type="molecule type" value="Genomic_DNA"/>
</dbReference>
<dbReference type="InterPro" id="IPR043168">
    <property type="entry name" value="DegV_C"/>
</dbReference>
<accession>A0AAU4K5B8</accession>
<dbReference type="GO" id="GO:0008289">
    <property type="term" value="F:lipid binding"/>
    <property type="evidence" value="ECO:0007669"/>
    <property type="project" value="UniProtKB-KW"/>
</dbReference>
<dbReference type="SUPFAM" id="SSF82549">
    <property type="entry name" value="DAK1/DegV-like"/>
    <property type="match status" value="1"/>
</dbReference>
<dbReference type="Gene3D" id="3.40.50.10170">
    <property type="match status" value="1"/>
</dbReference>
<sequence length="286" mass="29540">MTVVVVTDSSARLPAPIRQHYDIRQVPLHVMNGDLNLSEDIDDIGPEIYNDPTTTTSGAVPADLAAAFEQAVADSGDDGVVAVLMSRRLSGTWGSARVAAEQFPGRVRVVDSRSVGLAVGFAAIAAAQAAAAGADLDRVYEAAIRAGSTSETLLCVAQLDNLRASGRIGAATKLFGSALSIKPVLRVVDGTLVVAERQRTLSKAVTKLVDAAVAATHRRPATIGVLHCEAPEAAADIVARISERVRTVSVITSDMGPVLSSHVGSGAVGVVISTELDPVEGYETPA</sequence>
<dbReference type="RefSeq" id="WP_328858346.1">
    <property type="nucleotide sequence ID" value="NZ_CP108021.1"/>
</dbReference>
<dbReference type="Proteomes" id="UP001432128">
    <property type="component" value="Chromosome"/>
</dbReference>
<dbReference type="PANTHER" id="PTHR33434">
    <property type="entry name" value="DEGV DOMAIN-CONTAINING PROTEIN DR_1986-RELATED"/>
    <property type="match status" value="1"/>
</dbReference>
<dbReference type="NCBIfam" id="TIGR00762">
    <property type="entry name" value="DegV"/>
    <property type="match status" value="1"/>
</dbReference>
<dbReference type="InterPro" id="IPR003797">
    <property type="entry name" value="DegV"/>
</dbReference>
<protein>
    <submittedName>
        <fullName evidence="2">DegV family protein</fullName>
    </submittedName>
</protein>
<evidence type="ECO:0000256" key="1">
    <source>
        <dbReference type="ARBA" id="ARBA00023121"/>
    </source>
</evidence>
<gene>
    <name evidence="2" type="ORF">OG579_05295</name>
</gene>
<dbReference type="KEGG" id="whr:OG579_05295"/>
<keyword evidence="1" id="KW-0446">Lipid-binding</keyword>